<protein>
    <recommendedName>
        <fullName evidence="1">Helix-turn-helix domain-containing protein</fullName>
    </recommendedName>
</protein>
<sequence>MDKLVSVKEAAKRLSCSEDTIWKWLKTGSLRRLKVGRLTRINEQDLDAVVRVGLPIGGKAGASAGVSGPTRG</sequence>
<dbReference type="OrthoDB" id="123284at2"/>
<dbReference type="EMBL" id="LT828648">
    <property type="protein sequence ID" value="SLM49234.1"/>
    <property type="molecule type" value="Genomic_DNA"/>
</dbReference>
<dbReference type="KEGG" id="nja:NSJP_3067"/>
<dbReference type="InterPro" id="IPR010093">
    <property type="entry name" value="SinI_DNA-bd"/>
</dbReference>
<dbReference type="NCBIfam" id="TIGR01764">
    <property type="entry name" value="excise"/>
    <property type="match status" value="1"/>
</dbReference>
<dbReference type="GO" id="GO:0003677">
    <property type="term" value="F:DNA binding"/>
    <property type="evidence" value="ECO:0007669"/>
    <property type="project" value="InterPro"/>
</dbReference>
<evidence type="ECO:0000259" key="1">
    <source>
        <dbReference type="Pfam" id="PF12728"/>
    </source>
</evidence>
<evidence type="ECO:0000313" key="2">
    <source>
        <dbReference type="EMBL" id="SLM49234.1"/>
    </source>
</evidence>
<dbReference type="SUPFAM" id="SSF46955">
    <property type="entry name" value="Putative DNA-binding domain"/>
    <property type="match status" value="1"/>
</dbReference>
<feature type="domain" description="Helix-turn-helix" evidence="1">
    <location>
        <begin position="4"/>
        <end position="49"/>
    </location>
</feature>
<dbReference type="RefSeq" id="WP_080887498.1">
    <property type="nucleotide sequence ID" value="NZ_LT828648.1"/>
</dbReference>
<dbReference type="STRING" id="1325564.NSJP_3067"/>
<accession>A0A1W1I8A0</accession>
<name>A0A1W1I8A0_9BACT</name>
<evidence type="ECO:0000313" key="3">
    <source>
        <dbReference type="Proteomes" id="UP000192042"/>
    </source>
</evidence>
<keyword evidence="3" id="KW-1185">Reference proteome</keyword>
<dbReference type="Proteomes" id="UP000192042">
    <property type="component" value="Chromosome I"/>
</dbReference>
<organism evidence="2 3">
    <name type="scientific">Nitrospira japonica</name>
    <dbReference type="NCBI Taxonomy" id="1325564"/>
    <lineage>
        <taxon>Bacteria</taxon>
        <taxon>Pseudomonadati</taxon>
        <taxon>Nitrospirota</taxon>
        <taxon>Nitrospiria</taxon>
        <taxon>Nitrospirales</taxon>
        <taxon>Nitrospiraceae</taxon>
        <taxon>Nitrospira</taxon>
    </lineage>
</organism>
<dbReference type="Pfam" id="PF12728">
    <property type="entry name" value="HTH_17"/>
    <property type="match status" value="1"/>
</dbReference>
<gene>
    <name evidence="2" type="ORF">NSJP_3067</name>
</gene>
<dbReference type="AlphaFoldDB" id="A0A1W1I8A0"/>
<proteinExistence type="predicted"/>
<dbReference type="InterPro" id="IPR041657">
    <property type="entry name" value="HTH_17"/>
</dbReference>
<dbReference type="InterPro" id="IPR009061">
    <property type="entry name" value="DNA-bd_dom_put_sf"/>
</dbReference>
<reference evidence="2 3" key="1">
    <citation type="submission" date="2017-03" db="EMBL/GenBank/DDBJ databases">
        <authorList>
            <person name="Afonso C.L."/>
            <person name="Miller P.J."/>
            <person name="Scott M.A."/>
            <person name="Spackman E."/>
            <person name="Goraichik I."/>
            <person name="Dimitrov K.M."/>
            <person name="Suarez D.L."/>
            <person name="Swayne D.E."/>
        </authorList>
    </citation>
    <scope>NUCLEOTIDE SEQUENCE [LARGE SCALE GENOMIC DNA]</scope>
    <source>
        <strain evidence="2">Genome sequencing of Nitrospira japonica strain NJ11</strain>
    </source>
</reference>